<keyword evidence="3" id="KW-1185">Reference proteome</keyword>
<evidence type="ECO:0000313" key="2">
    <source>
        <dbReference type="EMBL" id="MED6281327.1"/>
    </source>
</evidence>
<organism evidence="2 3">
    <name type="scientific">Characodon lateralis</name>
    <dbReference type="NCBI Taxonomy" id="208331"/>
    <lineage>
        <taxon>Eukaryota</taxon>
        <taxon>Metazoa</taxon>
        <taxon>Chordata</taxon>
        <taxon>Craniata</taxon>
        <taxon>Vertebrata</taxon>
        <taxon>Euteleostomi</taxon>
        <taxon>Actinopterygii</taxon>
        <taxon>Neopterygii</taxon>
        <taxon>Teleostei</taxon>
        <taxon>Neoteleostei</taxon>
        <taxon>Acanthomorphata</taxon>
        <taxon>Ovalentaria</taxon>
        <taxon>Atherinomorphae</taxon>
        <taxon>Cyprinodontiformes</taxon>
        <taxon>Goodeidae</taxon>
        <taxon>Characodon</taxon>
    </lineage>
</organism>
<evidence type="ECO:0000256" key="1">
    <source>
        <dbReference type="SAM" id="MobiDB-lite"/>
    </source>
</evidence>
<comment type="caution">
    <text evidence="2">The sequence shown here is derived from an EMBL/GenBank/DDBJ whole genome shotgun (WGS) entry which is preliminary data.</text>
</comment>
<feature type="region of interest" description="Disordered" evidence="1">
    <location>
        <begin position="1"/>
        <end position="28"/>
    </location>
</feature>
<evidence type="ECO:0000313" key="3">
    <source>
        <dbReference type="Proteomes" id="UP001352852"/>
    </source>
</evidence>
<name>A0ABU7E206_9TELE</name>
<gene>
    <name evidence="2" type="ORF">CHARACLAT_020224</name>
</gene>
<proteinExistence type="predicted"/>
<feature type="compositionally biased region" description="Basic and acidic residues" evidence="1">
    <location>
        <begin position="10"/>
        <end position="19"/>
    </location>
</feature>
<accession>A0ABU7E206</accession>
<sequence length="121" mass="13213">MDGESGGQDADWKAGRCTEESLEGGGGEGESLILNFRLNSICHFLLFLCSGRTLHPFLAAEIKCGTVPCQVLHMYLSRLLSCTSIQLTPPLCCCAKDATQWHAACFFFVFVCKVLGVTFWG</sequence>
<protein>
    <submittedName>
        <fullName evidence="2">Uncharacterized protein</fullName>
    </submittedName>
</protein>
<reference evidence="2 3" key="1">
    <citation type="submission" date="2021-06" db="EMBL/GenBank/DDBJ databases">
        <authorList>
            <person name="Palmer J.M."/>
        </authorList>
    </citation>
    <scope>NUCLEOTIDE SEQUENCE [LARGE SCALE GENOMIC DNA]</scope>
    <source>
        <strain evidence="2 3">CL_MEX2019</strain>
        <tissue evidence="2">Muscle</tissue>
    </source>
</reference>
<dbReference type="Proteomes" id="UP001352852">
    <property type="component" value="Unassembled WGS sequence"/>
</dbReference>
<dbReference type="EMBL" id="JAHUTJ010042877">
    <property type="protein sequence ID" value="MED6281327.1"/>
    <property type="molecule type" value="Genomic_DNA"/>
</dbReference>